<dbReference type="EMBL" id="JAGMWT010000005">
    <property type="protein sequence ID" value="KAH7128442.1"/>
    <property type="molecule type" value="Genomic_DNA"/>
</dbReference>
<sequence>MDDEPGRIASLQQHLRIQSDRPELSRTHEARVAAARGSDSHGNEHAAQLANLVEQGTQSLRQSWWAARNRILAPAAVPIDQPVPRATLSFASISQGSNSSSTAKSPPDVRSARESSNYRGRNCEASNHPRAHADYNQTNLDENAPKSSIIEEAVSISPVINDPVPIAPSISSRLRTFRAQQIANIGSLAGQDQTTAMKRSRWDFESSGENDIKTLLGIGGAVALIAFRSEAADPNADDVWPNYRSATQLPARYFLLRKDDLETDTDNCQYLDIRDLQGSLLQGSSIPLKRRYQLRDESQEAEPLPVDPSRMDPPPTTSGWPAGRLPTELFEEISSYLSRDEVKSMRLVCREFDRHISQVLFDTAVVPFNTEIYGMLGQKKPDFKGKKKIKIETQSLVWQNANGDEIYNGHGLDVFRGFGKHILRFGMTFEMNENSLNQPPRKPLTENHTSFWGSYDWPVVEYHRFEDVAGLESAADETLVMKTAFSELTKVRELALSVDSGLGWLNGPDRSIRARILQQPPTVFGRKHKLLDRRSEAQKELWDHINLSHKKNGSDIKEATLYRTDPKRPLVNFRELSYNVVQQPLMPYMDSQLIHGAPTSHTADITIPSSFDDPDVLERFLLPHSALGTGFIYTSLMAPSDAAQLMSPVIPAELTRSQKERLLETEWAQRAFTSSWILSIIDNPGTFEFIHTLRVSQLSDRFLPIFQRRDFWDNLPNLNELTLKVIPGWRDVFRDDKVGHVKTPRISPSDGIDLFYNLLKDTISTRSNIKKLTVGWVTGGEHAEGVHARNRLLLPAPILPKSMFKVGRTPDTMSNTTNNETTHTMTTTETDATTDTEKDNGIIEESLLRFPYVTDLTFVNCWFTPPVLTQLVRQHDKFNLKNLVLDSVSLTPILRPVVYVHHANNAQNHHPQQNQPQVQINVAGFQALQAAAHQTTQQAANAISNGNANGNALPHAIPPAASGPLSQLRIAPREGSWLNILDIISPGINLTDFQSQFSRADPERITSLETIRFVSCGYAILPYAQTDQNNIFGHSYRSHYFTKRANLLAPAMLSAKCSHLGEIVQEGHEAELAALAAGWDFKLGWDDLEAAIAPEFDGVLSGGTGRFSGVVARVVK</sequence>
<evidence type="ECO:0000256" key="1">
    <source>
        <dbReference type="SAM" id="MobiDB-lite"/>
    </source>
</evidence>
<feature type="domain" description="F-box" evidence="2">
    <location>
        <begin position="319"/>
        <end position="364"/>
    </location>
</feature>
<dbReference type="PROSITE" id="PS50181">
    <property type="entry name" value="FBOX"/>
    <property type="match status" value="1"/>
</dbReference>
<organism evidence="3 4">
    <name type="scientific">Dendryphion nanum</name>
    <dbReference type="NCBI Taxonomy" id="256645"/>
    <lineage>
        <taxon>Eukaryota</taxon>
        <taxon>Fungi</taxon>
        <taxon>Dikarya</taxon>
        <taxon>Ascomycota</taxon>
        <taxon>Pezizomycotina</taxon>
        <taxon>Dothideomycetes</taxon>
        <taxon>Pleosporomycetidae</taxon>
        <taxon>Pleosporales</taxon>
        <taxon>Torulaceae</taxon>
        <taxon>Dendryphion</taxon>
    </lineage>
</organism>
<proteinExistence type="predicted"/>
<dbReference type="AlphaFoldDB" id="A0A9P9E0M4"/>
<dbReference type="InterPro" id="IPR036047">
    <property type="entry name" value="F-box-like_dom_sf"/>
</dbReference>
<keyword evidence="4" id="KW-1185">Reference proteome</keyword>
<feature type="region of interest" description="Disordered" evidence="1">
    <location>
        <begin position="294"/>
        <end position="324"/>
    </location>
</feature>
<protein>
    <recommendedName>
        <fullName evidence="2">F-box domain-containing protein</fullName>
    </recommendedName>
</protein>
<feature type="region of interest" description="Disordered" evidence="1">
    <location>
        <begin position="93"/>
        <end position="140"/>
    </location>
</feature>
<evidence type="ECO:0000313" key="4">
    <source>
        <dbReference type="Proteomes" id="UP000700596"/>
    </source>
</evidence>
<gene>
    <name evidence="3" type="ORF">B0J11DRAFT_567056</name>
</gene>
<dbReference type="InterPro" id="IPR001810">
    <property type="entry name" value="F-box_dom"/>
</dbReference>
<reference evidence="3" key="1">
    <citation type="journal article" date="2021" name="Nat. Commun.">
        <title>Genetic determinants of endophytism in the Arabidopsis root mycobiome.</title>
        <authorList>
            <person name="Mesny F."/>
            <person name="Miyauchi S."/>
            <person name="Thiergart T."/>
            <person name="Pickel B."/>
            <person name="Atanasova L."/>
            <person name="Karlsson M."/>
            <person name="Huettel B."/>
            <person name="Barry K.W."/>
            <person name="Haridas S."/>
            <person name="Chen C."/>
            <person name="Bauer D."/>
            <person name="Andreopoulos W."/>
            <person name="Pangilinan J."/>
            <person name="LaButti K."/>
            <person name="Riley R."/>
            <person name="Lipzen A."/>
            <person name="Clum A."/>
            <person name="Drula E."/>
            <person name="Henrissat B."/>
            <person name="Kohler A."/>
            <person name="Grigoriev I.V."/>
            <person name="Martin F.M."/>
            <person name="Hacquard S."/>
        </authorList>
    </citation>
    <scope>NUCLEOTIDE SEQUENCE</scope>
    <source>
        <strain evidence="3">MPI-CAGE-CH-0243</strain>
    </source>
</reference>
<name>A0A9P9E0M4_9PLEO</name>
<feature type="compositionally biased region" description="Low complexity" evidence="1">
    <location>
        <begin position="811"/>
        <end position="833"/>
    </location>
</feature>
<feature type="compositionally biased region" description="Basic and acidic residues" evidence="1">
    <location>
        <begin position="17"/>
        <end position="31"/>
    </location>
</feature>
<evidence type="ECO:0000313" key="3">
    <source>
        <dbReference type="EMBL" id="KAH7128442.1"/>
    </source>
</evidence>
<feature type="compositionally biased region" description="Polar residues" evidence="1">
    <location>
        <begin position="93"/>
        <end position="104"/>
    </location>
</feature>
<dbReference type="OrthoDB" id="4194555at2759"/>
<accession>A0A9P9E0M4</accession>
<evidence type="ECO:0000259" key="2">
    <source>
        <dbReference type="PROSITE" id="PS50181"/>
    </source>
</evidence>
<dbReference type="SUPFAM" id="SSF81383">
    <property type="entry name" value="F-box domain"/>
    <property type="match status" value="1"/>
</dbReference>
<dbReference type="Proteomes" id="UP000700596">
    <property type="component" value="Unassembled WGS sequence"/>
</dbReference>
<feature type="region of interest" description="Disordered" evidence="1">
    <location>
        <begin position="805"/>
        <end position="834"/>
    </location>
</feature>
<feature type="region of interest" description="Disordered" evidence="1">
    <location>
        <begin position="1"/>
        <end position="44"/>
    </location>
</feature>
<comment type="caution">
    <text evidence="3">The sequence shown here is derived from an EMBL/GenBank/DDBJ whole genome shotgun (WGS) entry which is preliminary data.</text>
</comment>